<dbReference type="AlphaFoldDB" id="A0A1D7TQP4"/>
<dbReference type="EMBL" id="CP017107">
    <property type="protein sequence ID" value="AOO73280.1"/>
    <property type="molecule type" value="Genomic_DNA"/>
</dbReference>
<reference evidence="2 3" key="1">
    <citation type="submission" date="2016-09" db="EMBL/GenBank/DDBJ databases">
        <title>Complete Genome Sequence of Lactobacillus salivarius Jin.</title>
        <authorList>
            <person name="Jin N."/>
            <person name="Li C."/>
            <person name="Wang M."/>
            <person name="Ren D."/>
            <person name="Di Y."/>
            <person name="Pan R."/>
            <person name="Du S."/>
            <person name="Lu H."/>
            <person name="Li X."/>
            <person name="Tian M."/>
        </authorList>
    </citation>
    <scope>NUCLEOTIDE SEQUENCE [LARGE SCALE GENOMIC DNA]</scope>
    <source>
        <strain evidence="2 3">CICC 23174</strain>
    </source>
</reference>
<sequence length="68" mass="7900">MVLKNKLSWIIGFSGGILADGLLRILTGEEGNLLVHSVIFRFFARLFFTGSKLFLRLFKKYFKNKNFQ</sequence>
<dbReference type="Proteomes" id="UP000094723">
    <property type="component" value="Chromosome"/>
</dbReference>
<gene>
    <name evidence="2" type="ORF">BHF65_03220</name>
</gene>
<evidence type="ECO:0000313" key="2">
    <source>
        <dbReference type="EMBL" id="AOO73280.1"/>
    </source>
</evidence>
<proteinExistence type="predicted"/>
<evidence type="ECO:0000256" key="1">
    <source>
        <dbReference type="SAM" id="Phobius"/>
    </source>
</evidence>
<organism evidence="2 3">
    <name type="scientific">Ligilactobacillus salivarius</name>
    <dbReference type="NCBI Taxonomy" id="1624"/>
    <lineage>
        <taxon>Bacteria</taxon>
        <taxon>Bacillati</taxon>
        <taxon>Bacillota</taxon>
        <taxon>Bacilli</taxon>
        <taxon>Lactobacillales</taxon>
        <taxon>Lactobacillaceae</taxon>
        <taxon>Ligilactobacillus</taxon>
    </lineage>
</organism>
<keyword evidence="1" id="KW-0812">Transmembrane</keyword>
<keyword evidence="1" id="KW-1133">Transmembrane helix</keyword>
<protein>
    <submittedName>
        <fullName evidence="2">Uncharacterized protein</fullName>
    </submittedName>
</protein>
<evidence type="ECO:0000313" key="3">
    <source>
        <dbReference type="Proteomes" id="UP000094723"/>
    </source>
</evidence>
<feature type="transmembrane region" description="Helical" evidence="1">
    <location>
        <begin position="7"/>
        <end position="27"/>
    </location>
</feature>
<feature type="transmembrane region" description="Helical" evidence="1">
    <location>
        <begin position="33"/>
        <end position="55"/>
    </location>
</feature>
<dbReference type="RefSeq" id="WP_069468920.1">
    <property type="nucleotide sequence ID" value="NZ_CP017107.1"/>
</dbReference>
<accession>A0A1D7TQP4</accession>
<keyword evidence="1" id="KW-0472">Membrane</keyword>
<name>A0A1D7TQP4_9LACO</name>